<dbReference type="GeneID" id="55997003"/>
<dbReference type="Proteomes" id="UP000509510">
    <property type="component" value="Chromosome V"/>
</dbReference>
<accession>A0A7H8R9F5</accession>
<dbReference type="RefSeq" id="XP_035348535.1">
    <property type="nucleotide sequence ID" value="XM_035492642.1"/>
</dbReference>
<dbReference type="Gene3D" id="3.40.50.2000">
    <property type="entry name" value="Glycogen Phosphorylase B"/>
    <property type="match status" value="2"/>
</dbReference>
<organism evidence="1 2">
    <name type="scientific">Talaromyces rugulosus</name>
    <name type="common">Penicillium rugulosum</name>
    <dbReference type="NCBI Taxonomy" id="121627"/>
    <lineage>
        <taxon>Eukaryota</taxon>
        <taxon>Fungi</taxon>
        <taxon>Dikarya</taxon>
        <taxon>Ascomycota</taxon>
        <taxon>Pezizomycotina</taxon>
        <taxon>Eurotiomycetes</taxon>
        <taxon>Eurotiomycetidae</taxon>
        <taxon>Eurotiales</taxon>
        <taxon>Trichocomaceae</taxon>
        <taxon>Talaromyces</taxon>
        <taxon>Talaromyces sect. Islandici</taxon>
    </lineage>
</organism>
<dbReference type="GO" id="GO:0004805">
    <property type="term" value="F:trehalose-phosphatase activity"/>
    <property type="evidence" value="ECO:0007669"/>
    <property type="project" value="TreeGrafter"/>
</dbReference>
<dbReference type="InterPro" id="IPR001830">
    <property type="entry name" value="Glyco_trans_20"/>
</dbReference>
<dbReference type="SUPFAM" id="SSF53756">
    <property type="entry name" value="UDP-Glycosyltransferase/glycogen phosphorylase"/>
    <property type="match status" value="1"/>
</dbReference>
<dbReference type="GO" id="GO:0005992">
    <property type="term" value="P:trehalose biosynthetic process"/>
    <property type="evidence" value="ECO:0007669"/>
    <property type="project" value="InterPro"/>
</dbReference>
<name>A0A7H8R9F5_TALRU</name>
<reference evidence="2" key="1">
    <citation type="submission" date="2020-06" db="EMBL/GenBank/DDBJ databases">
        <title>A chromosome-scale genome assembly of Talaromyces rugulosus W13939.</title>
        <authorList>
            <person name="Wang B."/>
            <person name="Guo L."/>
            <person name="Ye K."/>
            <person name="Wang L."/>
        </authorList>
    </citation>
    <scope>NUCLEOTIDE SEQUENCE [LARGE SCALE GENOMIC DNA]</scope>
    <source>
        <strain evidence="2">W13939</strain>
    </source>
</reference>
<keyword evidence="2" id="KW-1185">Reference proteome</keyword>
<dbReference type="Pfam" id="PF00982">
    <property type="entry name" value="Glyco_transf_20"/>
    <property type="match status" value="1"/>
</dbReference>
<evidence type="ECO:0000313" key="2">
    <source>
        <dbReference type="Proteomes" id="UP000509510"/>
    </source>
</evidence>
<proteinExistence type="predicted"/>
<evidence type="ECO:0000313" key="1">
    <source>
        <dbReference type="EMBL" id="QKX62361.1"/>
    </source>
</evidence>
<dbReference type="GO" id="GO:0005829">
    <property type="term" value="C:cytosol"/>
    <property type="evidence" value="ECO:0007669"/>
    <property type="project" value="TreeGrafter"/>
</dbReference>
<protein>
    <submittedName>
        <fullName evidence="1">Uncharacterized protein</fullName>
    </submittedName>
</protein>
<dbReference type="PANTHER" id="PTHR10788:SF106">
    <property type="entry name" value="BCDNA.GH08860"/>
    <property type="match status" value="1"/>
</dbReference>
<dbReference type="GO" id="GO:0003825">
    <property type="term" value="F:alpha,alpha-trehalose-phosphate synthase (UDP-forming) activity"/>
    <property type="evidence" value="ECO:0007669"/>
    <property type="project" value="TreeGrafter"/>
</dbReference>
<dbReference type="KEGG" id="trg:TRUGW13939_09520"/>
<dbReference type="AlphaFoldDB" id="A0A7H8R9F5"/>
<dbReference type="PANTHER" id="PTHR10788">
    <property type="entry name" value="TREHALOSE-6-PHOSPHATE SYNTHASE"/>
    <property type="match status" value="1"/>
</dbReference>
<gene>
    <name evidence="1" type="ORF">TRUGW13939_09520</name>
</gene>
<dbReference type="OrthoDB" id="755951at2759"/>
<sequence length="291" mass="32555">MPLTVREPAVFVISNRLPVTLERTEDVKYETSSSSGGLCLTKISKEGLDTRGSQVLFQEIAVDVLTCPIGTDLSEFPKTLSEPAATERMEVLKERFKDVQLIISVDRLDYIKGIPLRISAIDALLTKHAECVGKVPSREDVESYQLLHTQIDESVSRVNGKYGEVDITPIQSLFSGVSKPELAALYAISDACIISSTRDGLNLVYFGHIACQQERHGVLLLSEFAGSAEFLQDSLQFNLWNVDEFAGAIYQLKMSKAERAHRWKRLWEWVSVNTASRWSEIFLKTLGVLNK</sequence>
<dbReference type="EMBL" id="CP055902">
    <property type="protein sequence ID" value="QKX62361.1"/>
    <property type="molecule type" value="Genomic_DNA"/>
</dbReference>